<comment type="similarity">
    <text evidence="8">Belongs to the G-protein coupled receptor 1 family.</text>
</comment>
<evidence type="ECO:0000256" key="2">
    <source>
        <dbReference type="ARBA" id="ARBA00022692"/>
    </source>
</evidence>
<evidence type="ECO:0000256" key="8">
    <source>
        <dbReference type="RuleBase" id="RU000688"/>
    </source>
</evidence>
<dbReference type="GO" id="GO:0007204">
    <property type="term" value="P:positive regulation of cytosolic calcium ion concentration"/>
    <property type="evidence" value="ECO:0007669"/>
    <property type="project" value="TreeGrafter"/>
</dbReference>
<feature type="transmembrane region" description="Helical" evidence="9">
    <location>
        <begin position="91"/>
        <end position="112"/>
    </location>
</feature>
<evidence type="ECO:0000256" key="9">
    <source>
        <dbReference type="SAM" id="Phobius"/>
    </source>
</evidence>
<evidence type="ECO:0000256" key="4">
    <source>
        <dbReference type="ARBA" id="ARBA00023040"/>
    </source>
</evidence>
<dbReference type="Gene3D" id="1.20.1070.10">
    <property type="entry name" value="Rhodopsin 7-helix transmembrane proteins"/>
    <property type="match status" value="1"/>
</dbReference>
<dbReference type="GO" id="GO:0009897">
    <property type="term" value="C:external side of plasma membrane"/>
    <property type="evidence" value="ECO:0007669"/>
    <property type="project" value="TreeGrafter"/>
</dbReference>
<protein>
    <recommendedName>
        <fullName evidence="10">G-protein coupled receptors family 1 profile domain-containing protein</fullName>
    </recommendedName>
</protein>
<dbReference type="SUPFAM" id="SSF81321">
    <property type="entry name" value="Family A G protein-coupled receptor-like"/>
    <property type="match status" value="1"/>
</dbReference>
<keyword evidence="2 8" id="KW-0812">Transmembrane</keyword>
<evidence type="ECO:0000313" key="11">
    <source>
        <dbReference type="EMBL" id="KAK2854307.1"/>
    </source>
</evidence>
<dbReference type="AlphaFoldDB" id="A0AA88N9V1"/>
<accession>A0AA88N9V1</accession>
<evidence type="ECO:0000256" key="5">
    <source>
        <dbReference type="ARBA" id="ARBA00023136"/>
    </source>
</evidence>
<evidence type="ECO:0000256" key="1">
    <source>
        <dbReference type="ARBA" id="ARBA00004370"/>
    </source>
</evidence>
<evidence type="ECO:0000256" key="3">
    <source>
        <dbReference type="ARBA" id="ARBA00022989"/>
    </source>
</evidence>
<dbReference type="GO" id="GO:0016493">
    <property type="term" value="F:C-C chemokine receptor activity"/>
    <property type="evidence" value="ECO:0007669"/>
    <property type="project" value="TreeGrafter"/>
</dbReference>
<dbReference type="PROSITE" id="PS50262">
    <property type="entry name" value="G_PROTEIN_RECEP_F1_2"/>
    <property type="match status" value="1"/>
</dbReference>
<dbReference type="InterPro" id="IPR000276">
    <property type="entry name" value="GPCR_Rhodpsn"/>
</dbReference>
<dbReference type="GO" id="GO:0006955">
    <property type="term" value="P:immune response"/>
    <property type="evidence" value="ECO:0007669"/>
    <property type="project" value="TreeGrafter"/>
</dbReference>
<feature type="domain" description="G-protein coupled receptors family 1 profile" evidence="10">
    <location>
        <begin position="35"/>
        <end position="231"/>
    </location>
</feature>
<keyword evidence="6 8" id="KW-0675">Receptor</keyword>
<keyword evidence="4 8" id="KW-0297">G-protein coupled receptor</keyword>
<feature type="transmembrane region" description="Helical" evidence="9">
    <location>
        <begin position="56"/>
        <end position="79"/>
    </location>
</feature>
<dbReference type="PRINTS" id="PR00237">
    <property type="entry name" value="GPCRRHODOPSN"/>
</dbReference>
<gene>
    <name evidence="11" type="ORF">Q5P01_006968</name>
</gene>
<dbReference type="GO" id="GO:0060326">
    <property type="term" value="P:cell chemotaxis"/>
    <property type="evidence" value="ECO:0007669"/>
    <property type="project" value="TreeGrafter"/>
</dbReference>
<evidence type="ECO:0000313" key="12">
    <source>
        <dbReference type="Proteomes" id="UP001187415"/>
    </source>
</evidence>
<dbReference type="Pfam" id="PF00001">
    <property type="entry name" value="7tm_1"/>
    <property type="match status" value="1"/>
</dbReference>
<evidence type="ECO:0000256" key="7">
    <source>
        <dbReference type="ARBA" id="ARBA00023224"/>
    </source>
</evidence>
<reference evidence="11" key="1">
    <citation type="submission" date="2023-07" db="EMBL/GenBank/DDBJ databases">
        <title>Chromosome-level Genome Assembly of Striped Snakehead (Channa striata).</title>
        <authorList>
            <person name="Liu H."/>
        </authorList>
    </citation>
    <scope>NUCLEOTIDE SEQUENCE</scope>
    <source>
        <strain evidence="11">Gz</strain>
        <tissue evidence="11">Muscle</tissue>
    </source>
</reference>
<feature type="transmembrane region" description="Helical" evidence="9">
    <location>
        <begin position="18"/>
        <end position="44"/>
    </location>
</feature>
<dbReference type="Proteomes" id="UP001187415">
    <property type="component" value="Unassembled WGS sequence"/>
</dbReference>
<dbReference type="InterPro" id="IPR017452">
    <property type="entry name" value="GPCR_Rhodpsn_7TM"/>
</dbReference>
<sequence>MNHTANQPSGAGTDPMKFTAACVILGLSFLIGAPGNLLVIWTILRYVKKRSHTVVLILHLAVADLLVLITLPLWIYFLAQSLVVGPVFCKILVYIIRACMFSSIYIVTLISVERFLAICYPFGRMHWKTKNSMKTCLAVLWLLALLMGVPYTLTRKAEDKTRPCFSLEVTCVFQKIFLCLEILMGFIVPFIILSICYCQVLAKLKKMSFNTKQKSMVLIHAVELTRKSGGV</sequence>
<evidence type="ECO:0000259" key="10">
    <source>
        <dbReference type="PROSITE" id="PS50262"/>
    </source>
</evidence>
<keyword evidence="12" id="KW-1185">Reference proteome</keyword>
<dbReference type="GO" id="GO:0019957">
    <property type="term" value="F:C-C chemokine binding"/>
    <property type="evidence" value="ECO:0007669"/>
    <property type="project" value="TreeGrafter"/>
</dbReference>
<dbReference type="PANTHER" id="PTHR10489">
    <property type="entry name" value="CELL ADHESION MOLECULE"/>
    <property type="match status" value="1"/>
</dbReference>
<dbReference type="PANTHER" id="PTHR10489:SF946">
    <property type="entry name" value="LEUKOTRIENE B4 RECEPTOR 1-LIKE"/>
    <property type="match status" value="1"/>
</dbReference>
<feature type="transmembrane region" description="Helical" evidence="9">
    <location>
        <begin position="173"/>
        <end position="198"/>
    </location>
</feature>
<evidence type="ECO:0000256" key="6">
    <source>
        <dbReference type="ARBA" id="ARBA00023170"/>
    </source>
</evidence>
<comment type="caution">
    <text evidence="11">The sequence shown here is derived from an EMBL/GenBank/DDBJ whole genome shotgun (WGS) entry which is preliminary data.</text>
</comment>
<organism evidence="11 12">
    <name type="scientific">Channa striata</name>
    <name type="common">Snakehead murrel</name>
    <name type="synonym">Ophicephalus striatus</name>
    <dbReference type="NCBI Taxonomy" id="64152"/>
    <lineage>
        <taxon>Eukaryota</taxon>
        <taxon>Metazoa</taxon>
        <taxon>Chordata</taxon>
        <taxon>Craniata</taxon>
        <taxon>Vertebrata</taxon>
        <taxon>Euteleostomi</taxon>
        <taxon>Actinopterygii</taxon>
        <taxon>Neopterygii</taxon>
        <taxon>Teleostei</taxon>
        <taxon>Neoteleostei</taxon>
        <taxon>Acanthomorphata</taxon>
        <taxon>Anabantaria</taxon>
        <taxon>Anabantiformes</taxon>
        <taxon>Channoidei</taxon>
        <taxon>Channidae</taxon>
        <taxon>Channa</taxon>
    </lineage>
</organism>
<keyword evidence="3 9" id="KW-1133">Transmembrane helix</keyword>
<dbReference type="PROSITE" id="PS00237">
    <property type="entry name" value="G_PROTEIN_RECEP_F1_1"/>
    <property type="match status" value="1"/>
</dbReference>
<keyword evidence="7 8" id="KW-0807">Transducer</keyword>
<dbReference type="InterPro" id="IPR050119">
    <property type="entry name" value="CCR1-9-like"/>
</dbReference>
<dbReference type="EMBL" id="JAUPFM010000004">
    <property type="protein sequence ID" value="KAK2854307.1"/>
    <property type="molecule type" value="Genomic_DNA"/>
</dbReference>
<comment type="subcellular location">
    <subcellularLocation>
        <location evidence="1">Membrane</location>
    </subcellularLocation>
</comment>
<keyword evidence="5 9" id="KW-0472">Membrane</keyword>
<feature type="transmembrane region" description="Helical" evidence="9">
    <location>
        <begin position="133"/>
        <end position="153"/>
    </location>
</feature>
<name>A0AA88N9V1_CHASR</name>
<dbReference type="GO" id="GO:0019722">
    <property type="term" value="P:calcium-mediated signaling"/>
    <property type="evidence" value="ECO:0007669"/>
    <property type="project" value="TreeGrafter"/>
</dbReference>
<proteinExistence type="inferred from homology"/>